<dbReference type="AlphaFoldDB" id="E6SRE5"/>
<evidence type="ECO:0000256" key="1">
    <source>
        <dbReference type="ARBA" id="ARBA00004651"/>
    </source>
</evidence>
<evidence type="ECO:0000313" key="10">
    <source>
        <dbReference type="Proteomes" id="UP000008630"/>
    </source>
</evidence>
<dbReference type="GO" id="GO:0022857">
    <property type="term" value="F:transmembrane transporter activity"/>
    <property type="evidence" value="ECO:0007669"/>
    <property type="project" value="TreeGrafter"/>
</dbReference>
<feature type="domain" description="MacB-like periplasmic core" evidence="8">
    <location>
        <begin position="28"/>
        <end position="251"/>
    </location>
</feature>
<keyword evidence="10" id="KW-1185">Reference proteome</keyword>
<dbReference type="GO" id="GO:0005886">
    <property type="term" value="C:plasma membrane"/>
    <property type="evidence" value="ECO:0007669"/>
    <property type="project" value="UniProtKB-SubCell"/>
</dbReference>
<evidence type="ECO:0000256" key="5">
    <source>
        <dbReference type="ARBA" id="ARBA00023136"/>
    </source>
</evidence>
<sequence>MISKYLKQSWTLLKQNKLFSTLYIAGTGLAIAMTMVIAMVYYVKMAPVYPEVNRLNTLYLTSCKMESGPEGNKSQYQWAVSYKALQDWFYPTKNALYVSAQLNDVAFSNSYIQPADLSGDFPVKVKLTDPNFFRIYRFRFLEGNPFTASDLASGICTAVITDELSRRLFGTVEGVVGRSFRLDYIDYRVCGVVHSGSYLMQRSYSQVYLPYSVASGYREPKYGMDYMGAFSVTFQVKDGKQGDALRAELKEIARKENLMHPDEWKVEFWEQPIPHLLSVFQSYVSKELDVWATVRYFLLMLLVLLLVPSLNLSGMIGSRMESRLAEMGVRKSFGAGRRKLLGQVMWENLLLTLLGGALGLLLAWLALYVSREWVFTVFDRWSSVIPDGVDVKVSGEMLFAPLVFAAALLLCVVLNMLSALIPAWHSLRRPIVNSLNEKR</sequence>
<evidence type="ECO:0000259" key="8">
    <source>
        <dbReference type="Pfam" id="PF12704"/>
    </source>
</evidence>
<evidence type="ECO:0000256" key="2">
    <source>
        <dbReference type="ARBA" id="ARBA00022475"/>
    </source>
</evidence>
<dbReference type="PATRIC" id="fig|693979.3.peg.2187"/>
<dbReference type="eggNOG" id="COG0577">
    <property type="taxonomic scope" value="Bacteria"/>
</dbReference>
<dbReference type="InterPro" id="IPR003838">
    <property type="entry name" value="ABC3_permease_C"/>
</dbReference>
<evidence type="ECO:0000256" key="4">
    <source>
        <dbReference type="ARBA" id="ARBA00022989"/>
    </source>
</evidence>
<comment type="subcellular location">
    <subcellularLocation>
        <location evidence="1">Cell membrane</location>
        <topology evidence="1">Multi-pass membrane protein</topology>
    </subcellularLocation>
</comment>
<feature type="transmembrane region" description="Helical" evidence="6">
    <location>
        <begin position="398"/>
        <end position="421"/>
    </location>
</feature>
<dbReference type="OrthoDB" id="1109882at2"/>
<feature type="transmembrane region" description="Helical" evidence="6">
    <location>
        <begin position="21"/>
        <end position="43"/>
    </location>
</feature>
<organism evidence="9 10">
    <name type="scientific">Bacteroides helcogenes (strain ATCC 35417 / DSM 20613 / JCM 6297 / CCUG 15421 / P 36-108)</name>
    <dbReference type="NCBI Taxonomy" id="693979"/>
    <lineage>
        <taxon>Bacteria</taxon>
        <taxon>Pseudomonadati</taxon>
        <taxon>Bacteroidota</taxon>
        <taxon>Bacteroidia</taxon>
        <taxon>Bacteroidales</taxon>
        <taxon>Bacteroidaceae</taxon>
        <taxon>Bacteroides</taxon>
    </lineage>
</organism>
<evidence type="ECO:0008006" key="11">
    <source>
        <dbReference type="Google" id="ProtNLM"/>
    </source>
</evidence>
<feature type="transmembrane region" description="Helical" evidence="6">
    <location>
        <begin position="348"/>
        <end position="369"/>
    </location>
</feature>
<keyword evidence="4 6" id="KW-1133">Transmembrane helix</keyword>
<accession>E6SRE5</accession>
<proteinExistence type="predicted"/>
<dbReference type="RefSeq" id="WP_013547641.1">
    <property type="nucleotide sequence ID" value="NC_014933.1"/>
</dbReference>
<dbReference type="InterPro" id="IPR025857">
    <property type="entry name" value="MacB_PCD"/>
</dbReference>
<evidence type="ECO:0000256" key="3">
    <source>
        <dbReference type="ARBA" id="ARBA00022692"/>
    </source>
</evidence>
<dbReference type="EMBL" id="CP002352">
    <property type="protein sequence ID" value="ADV44048.1"/>
    <property type="molecule type" value="Genomic_DNA"/>
</dbReference>
<dbReference type="HOGENOM" id="CLU_051629_0_0_10"/>
<keyword evidence="5 6" id="KW-0472">Membrane</keyword>
<keyword evidence="3 6" id="KW-0812">Transmembrane</keyword>
<name>E6SRE5_BACT6</name>
<dbReference type="STRING" id="693979.Bache_2077"/>
<dbReference type="Proteomes" id="UP000008630">
    <property type="component" value="Chromosome"/>
</dbReference>
<keyword evidence="2" id="KW-1003">Cell membrane</keyword>
<dbReference type="Pfam" id="PF02687">
    <property type="entry name" value="FtsX"/>
    <property type="match status" value="1"/>
</dbReference>
<feature type="domain" description="ABC3 transporter permease C-terminal" evidence="7">
    <location>
        <begin position="299"/>
        <end position="430"/>
    </location>
</feature>
<dbReference type="PANTHER" id="PTHR30572:SF18">
    <property type="entry name" value="ABC-TYPE MACROLIDE FAMILY EXPORT SYSTEM PERMEASE COMPONENT 2"/>
    <property type="match status" value="1"/>
</dbReference>
<dbReference type="KEGG" id="bhl:Bache_2077"/>
<feature type="transmembrane region" description="Helical" evidence="6">
    <location>
        <begin position="296"/>
        <end position="317"/>
    </location>
</feature>
<dbReference type="PANTHER" id="PTHR30572">
    <property type="entry name" value="MEMBRANE COMPONENT OF TRANSPORTER-RELATED"/>
    <property type="match status" value="1"/>
</dbReference>
<dbReference type="InterPro" id="IPR050250">
    <property type="entry name" value="Macrolide_Exporter_MacB"/>
</dbReference>
<reference key="1">
    <citation type="submission" date="2010-11" db="EMBL/GenBank/DDBJ databases">
        <title>The complete genome of Bacteroides helcogenes P 36-108.</title>
        <authorList>
            <consortium name="US DOE Joint Genome Institute (JGI-PGF)"/>
            <person name="Lucas S."/>
            <person name="Copeland A."/>
            <person name="Lapidus A."/>
            <person name="Bruce D."/>
            <person name="Goodwin L."/>
            <person name="Pitluck S."/>
            <person name="Kyrpides N."/>
            <person name="Mavromatis K."/>
            <person name="Ivanova N."/>
            <person name="Zeytun A."/>
            <person name="Brettin T."/>
            <person name="Detter J.C."/>
            <person name="Tapia R."/>
            <person name="Han C."/>
            <person name="Land M."/>
            <person name="Hauser L."/>
            <person name="Markowitz V."/>
            <person name="Cheng J.-F."/>
            <person name="Hugenholtz P."/>
            <person name="Woyke T."/>
            <person name="Wu D."/>
            <person name="Gronow S."/>
            <person name="Wellnitz S."/>
            <person name="Brambilla E."/>
            <person name="Klenk H.-P."/>
            <person name="Eisen J.A."/>
        </authorList>
    </citation>
    <scope>NUCLEOTIDE SEQUENCE</scope>
    <source>
        <strain>P 36-108</strain>
    </source>
</reference>
<dbReference type="Pfam" id="PF12704">
    <property type="entry name" value="MacB_PCD"/>
    <property type="match status" value="1"/>
</dbReference>
<protein>
    <recommendedName>
        <fullName evidence="11">ABC3 transporter permease protein domain-containing protein</fullName>
    </recommendedName>
</protein>
<gene>
    <name evidence="9" type="ordered locus">Bache_2077</name>
</gene>
<evidence type="ECO:0000313" key="9">
    <source>
        <dbReference type="EMBL" id="ADV44048.1"/>
    </source>
</evidence>
<evidence type="ECO:0000259" key="7">
    <source>
        <dbReference type="Pfam" id="PF02687"/>
    </source>
</evidence>
<reference evidence="9 10" key="2">
    <citation type="journal article" date="2011" name="Stand. Genomic Sci.">
        <title>Complete genome sequence of Bacteroides helcogenes type strain (P 36-108).</title>
        <authorList>
            <person name="Pati A."/>
            <person name="Gronow S."/>
            <person name="Zeytun A."/>
            <person name="Lapidus A."/>
            <person name="Nolan M."/>
            <person name="Hammon N."/>
            <person name="Deshpande S."/>
            <person name="Cheng J.F."/>
            <person name="Tapia R."/>
            <person name="Han C."/>
            <person name="Goodwin L."/>
            <person name="Pitluck S."/>
            <person name="Liolios K."/>
            <person name="Pagani I."/>
            <person name="Ivanova N."/>
            <person name="Mavromatis K."/>
            <person name="Chen A."/>
            <person name="Palaniappan K."/>
            <person name="Land M."/>
            <person name="Hauser L."/>
            <person name="Chang Y.J."/>
            <person name="Jeffries C.D."/>
            <person name="Detter J.C."/>
            <person name="Brambilla E."/>
            <person name="Rohde M."/>
            <person name="Goker M."/>
            <person name="Woyke T."/>
            <person name="Bristow J."/>
            <person name="Eisen J.A."/>
            <person name="Markowitz V."/>
            <person name="Hugenholtz P."/>
            <person name="Kyrpides N.C."/>
            <person name="Klenk H.P."/>
            <person name="Lucas S."/>
        </authorList>
    </citation>
    <scope>NUCLEOTIDE SEQUENCE [LARGE SCALE GENOMIC DNA]</scope>
    <source>
        <strain evidence="10">ATCC 35417 / DSM 20613 / JCM 6297 / CCUG 15421 / P 36-108</strain>
    </source>
</reference>
<evidence type="ECO:0000256" key="6">
    <source>
        <dbReference type="SAM" id="Phobius"/>
    </source>
</evidence>